<name>A0A444BBJ9_9MICO</name>
<feature type="domain" description="GerMN" evidence="2">
    <location>
        <begin position="206"/>
        <end position="294"/>
    </location>
</feature>
<dbReference type="Proteomes" id="UP000288711">
    <property type="component" value="Unassembled WGS sequence"/>
</dbReference>
<sequence>MTASRGVSRRAVLGVAAAGALSGCGLGADTTVRPGLKVDGEPPVPLNRIPNKPDEGASPEQIIVGFLHAGATSGERLDITRSYLTDTLARAWIPDSQTVIYDGNEPKVRPVKGAADTYRVKVHVRATIDTEGRYTVAPPNLWEIFDFKMTQVGGEWRIDQLEEGFGRVLQEQEVGFIFRDYPVHYPAIGWNTLVVDQRWFPQDQLATRLVRAQLGRVPDYLEDAVSTDNGARLVVDAVPVRDGVARVDLDSESVADDATTRKQLAAQLVATLMSLPAVTEVVITLSGNELDLGISDPLTTPEQLGFVDRTRSSTPVVLARRGTKLVTVGDRLASVSTQHLKAASSPFAPIPKTSVRLGLRLDGKEVAAVSGDGQDLVRYRDDGSQISVATFAADMSDPCYDYGGVLWIGGSGLGRESGHRLWAINATVDADDEDAAAPQHVPTPWLGQRLVQAAVVSPEGSRVAVISEVRRGSGSTLEIAGVVRRANGLPIKTSPQTFRIGAELVEMIEAVWVGPTTLAVIGRRDKQAVLQPYLVHVGGQVEAMTERPGAVGITTTGDDKDVVLISDKQRVFQRSGGRWQELKPLTGAVVAGK</sequence>
<evidence type="ECO:0000313" key="4">
    <source>
        <dbReference type="Proteomes" id="UP000288711"/>
    </source>
</evidence>
<dbReference type="InterPro" id="IPR019606">
    <property type="entry name" value="GerMN"/>
</dbReference>
<dbReference type="PROSITE" id="PS51257">
    <property type="entry name" value="PROKAR_LIPOPROTEIN"/>
    <property type="match status" value="1"/>
</dbReference>
<organism evidence="3 4">
    <name type="scientific">Janibacter hoylei PVAS-1</name>
    <dbReference type="NCBI Taxonomy" id="1210046"/>
    <lineage>
        <taxon>Bacteria</taxon>
        <taxon>Bacillati</taxon>
        <taxon>Actinomycetota</taxon>
        <taxon>Actinomycetes</taxon>
        <taxon>Micrococcales</taxon>
        <taxon>Intrasporangiaceae</taxon>
        <taxon>Janibacter</taxon>
    </lineage>
</organism>
<gene>
    <name evidence="3" type="ORF">CWN80_02160</name>
</gene>
<accession>A0A444BBJ9</accession>
<dbReference type="RefSeq" id="WP_128276789.1">
    <property type="nucleotide sequence ID" value="NZ_PIPF01000001.1"/>
</dbReference>
<keyword evidence="4" id="KW-1185">Reference proteome</keyword>
<dbReference type="SMART" id="SM00909">
    <property type="entry name" value="Germane"/>
    <property type="match status" value="1"/>
</dbReference>
<dbReference type="Pfam" id="PF10646">
    <property type="entry name" value="Germane"/>
    <property type="match status" value="1"/>
</dbReference>
<evidence type="ECO:0000256" key="1">
    <source>
        <dbReference type="SAM" id="MobiDB-lite"/>
    </source>
</evidence>
<evidence type="ECO:0000259" key="2">
    <source>
        <dbReference type="SMART" id="SM00909"/>
    </source>
</evidence>
<evidence type="ECO:0000313" key="3">
    <source>
        <dbReference type="EMBL" id="RWU85788.1"/>
    </source>
</evidence>
<dbReference type="EMBL" id="PIPF01000001">
    <property type="protein sequence ID" value="RWU85788.1"/>
    <property type="molecule type" value="Genomic_DNA"/>
</dbReference>
<dbReference type="Pfam" id="PF25976">
    <property type="entry name" value="LpqB_N"/>
    <property type="match status" value="1"/>
</dbReference>
<feature type="region of interest" description="Disordered" evidence="1">
    <location>
        <begin position="34"/>
        <end position="56"/>
    </location>
</feature>
<proteinExistence type="predicted"/>
<comment type="caution">
    <text evidence="3">The sequence shown here is derived from an EMBL/GenBank/DDBJ whole genome shotgun (WGS) entry which is preliminary data.</text>
</comment>
<dbReference type="InterPro" id="IPR059026">
    <property type="entry name" value="LpqB_N"/>
</dbReference>
<reference evidence="3 4" key="1">
    <citation type="journal article" date="2009" name="Int. J. Syst. Evol. Microbiol.">
        <title>Janibacter hoylei sp. nov., Bacillus isronensis sp. nov. and Bacillus aryabhattai sp. nov., isolated from cryotubes used for collecting air from the upper atmosphere.</title>
        <authorList>
            <person name="Shivaji S."/>
            <person name="Chaturvedi P."/>
            <person name="Begum Z."/>
            <person name="Pindi P.K."/>
            <person name="Manorama R."/>
            <person name="Padmanaban D.A."/>
            <person name="Shouche Y.S."/>
            <person name="Pawar S."/>
            <person name="Vaishampayan P."/>
            <person name="Dutt C.B."/>
            <person name="Datta G.N."/>
            <person name="Manchanda R.K."/>
            <person name="Rao U.R."/>
            <person name="Bhargava P.M."/>
            <person name="Narlikar J.V."/>
        </authorList>
    </citation>
    <scope>NUCLEOTIDE SEQUENCE [LARGE SCALE GENOMIC DNA]</scope>
    <source>
        <strain evidence="3 4">PVAS-1</strain>
    </source>
</reference>
<dbReference type="AlphaFoldDB" id="A0A444BBJ9"/>
<protein>
    <recommendedName>
        <fullName evidence="2">GerMN domain-containing protein</fullName>
    </recommendedName>
</protein>